<evidence type="ECO:0000313" key="1">
    <source>
        <dbReference type="EnsemblMetazoa" id="Aqu2.1.18040_001"/>
    </source>
</evidence>
<dbReference type="AlphaFoldDB" id="A0A1X7TS90"/>
<reference evidence="1" key="1">
    <citation type="submission" date="2017-05" db="UniProtKB">
        <authorList>
            <consortium name="EnsemblMetazoa"/>
        </authorList>
    </citation>
    <scope>IDENTIFICATION</scope>
</reference>
<dbReference type="InParanoid" id="A0A1X7TS90"/>
<dbReference type="EnsemblMetazoa" id="Aqu2.1.18040_001">
    <property type="protein sequence ID" value="Aqu2.1.18040_001"/>
    <property type="gene ID" value="Aqu2.1.18040"/>
</dbReference>
<proteinExistence type="predicted"/>
<accession>A0A1X7TS90</accession>
<organism evidence="1">
    <name type="scientific">Amphimedon queenslandica</name>
    <name type="common">Sponge</name>
    <dbReference type="NCBI Taxonomy" id="400682"/>
    <lineage>
        <taxon>Eukaryota</taxon>
        <taxon>Metazoa</taxon>
        <taxon>Porifera</taxon>
        <taxon>Demospongiae</taxon>
        <taxon>Heteroscleromorpha</taxon>
        <taxon>Haplosclerida</taxon>
        <taxon>Niphatidae</taxon>
        <taxon>Amphimedon</taxon>
    </lineage>
</organism>
<name>A0A1X7TS90_AMPQE</name>
<protein>
    <submittedName>
        <fullName evidence="1">Uncharacterized protein</fullName>
    </submittedName>
</protein>
<sequence>MRFEPSPPYVQMGEAPIGGQAPYWLYKLLLKETLFVHKERVRKIVQYEREVHLLLVYKERVRKIVQYKRGVHQLLVHKERIRKIQYRREVYQLLVHKEKVRKKVQYKREVHHLFVRKERFFGESQKDFTLLIHKDWVRKILQGKREVHQIVSERLYSSAPDNYSYTMRESERFYTRVDNYLGRVSNVPIICHTTALTSKQREGLKDSTIQEECTSYS</sequence>